<gene>
    <name evidence="2" type="ORF">PROFUN_09962</name>
</gene>
<name>A0A2P6NFF9_9EUKA</name>
<dbReference type="InParanoid" id="A0A2P6NFF9"/>
<proteinExistence type="predicted"/>
<feature type="compositionally biased region" description="Polar residues" evidence="1">
    <location>
        <begin position="73"/>
        <end position="83"/>
    </location>
</feature>
<dbReference type="EMBL" id="MDYQ01000097">
    <property type="protein sequence ID" value="PRP82700.1"/>
    <property type="molecule type" value="Genomic_DNA"/>
</dbReference>
<dbReference type="AlphaFoldDB" id="A0A2P6NFF9"/>
<reference evidence="2 3" key="1">
    <citation type="journal article" date="2018" name="Genome Biol. Evol.">
        <title>Multiple Roots of Fruiting Body Formation in Amoebozoa.</title>
        <authorList>
            <person name="Hillmann F."/>
            <person name="Forbes G."/>
            <person name="Novohradska S."/>
            <person name="Ferling I."/>
            <person name="Riege K."/>
            <person name="Groth M."/>
            <person name="Westermann M."/>
            <person name="Marz M."/>
            <person name="Spaller T."/>
            <person name="Winckler T."/>
            <person name="Schaap P."/>
            <person name="Glockner G."/>
        </authorList>
    </citation>
    <scope>NUCLEOTIDE SEQUENCE [LARGE SCALE GENOMIC DNA]</scope>
    <source>
        <strain evidence="2 3">Jena</strain>
    </source>
</reference>
<protein>
    <submittedName>
        <fullName evidence="2">Uncharacterized protein</fullName>
    </submittedName>
</protein>
<dbReference type="STRING" id="1890364.A0A2P6NFF9"/>
<evidence type="ECO:0000313" key="3">
    <source>
        <dbReference type="Proteomes" id="UP000241769"/>
    </source>
</evidence>
<feature type="compositionally biased region" description="Basic and acidic residues" evidence="1">
    <location>
        <begin position="106"/>
        <end position="118"/>
    </location>
</feature>
<sequence>MAWNRKQVLGLLVRYRREGQFDLSASTKHHRRRDCTICGVNLAEGAAVRYCLSCYEQNAVAETVSEPIIETSLVPNSSQAPTRQNRKRAEKTESEAPKAVAPTAARKTDPFPEVQSHREECCHVPMEHSQGHEPQRRTMHAVDDMSGREVHHLVIKDGQPCANHDRVPEGVVPQEYTLIKLKSLSAPRRAAPVSLSTVDLDGDSVEFSPSTPAQAVGFFCRQLQSRPISKDGLVTFDTRGVEAGLYQTRTWSRTRAEQPFRWIISSKSIRLEPAFSLAYKCINPASASSALAPSVRRFSDKLDSVMRSYGIAYSNVYIWSVGIANGRGATVLTPPAPHINEIRGTDQGAIDAIIAAKPNTPWSETTTPSTDRSVKGSIYRVNVSDSLSLPIIGDDPLQPSLPVVVSASGIPNGATFSTKGCEGKLCRCTSGGGDLQYGNVQWTPRQEDKGQYAMCFGAYQPGVT</sequence>
<accession>A0A2P6NFF9</accession>
<evidence type="ECO:0000313" key="2">
    <source>
        <dbReference type="EMBL" id="PRP82700.1"/>
    </source>
</evidence>
<feature type="region of interest" description="Disordered" evidence="1">
    <location>
        <begin position="72"/>
        <end position="118"/>
    </location>
</feature>
<keyword evidence="3" id="KW-1185">Reference proteome</keyword>
<dbReference type="Proteomes" id="UP000241769">
    <property type="component" value="Unassembled WGS sequence"/>
</dbReference>
<evidence type="ECO:0000256" key="1">
    <source>
        <dbReference type="SAM" id="MobiDB-lite"/>
    </source>
</evidence>
<comment type="caution">
    <text evidence="2">The sequence shown here is derived from an EMBL/GenBank/DDBJ whole genome shotgun (WGS) entry which is preliminary data.</text>
</comment>
<organism evidence="2 3">
    <name type="scientific">Planoprotostelium fungivorum</name>
    <dbReference type="NCBI Taxonomy" id="1890364"/>
    <lineage>
        <taxon>Eukaryota</taxon>
        <taxon>Amoebozoa</taxon>
        <taxon>Evosea</taxon>
        <taxon>Variosea</taxon>
        <taxon>Cavosteliida</taxon>
        <taxon>Cavosteliaceae</taxon>
        <taxon>Planoprotostelium</taxon>
    </lineage>
</organism>